<dbReference type="RefSeq" id="WP_078697822.1">
    <property type="nucleotide sequence ID" value="NZ_FUYH01000042.1"/>
</dbReference>
<feature type="binding site" evidence="8">
    <location>
        <position position="26"/>
    </location>
    <ligand>
        <name>substrate</name>
    </ligand>
</feature>
<evidence type="ECO:0000313" key="10">
    <source>
        <dbReference type="EMBL" id="SKB00285.1"/>
    </source>
</evidence>
<evidence type="ECO:0000313" key="11">
    <source>
        <dbReference type="Proteomes" id="UP000190105"/>
    </source>
</evidence>
<dbReference type="EC" id="4.3.99.3" evidence="8"/>
<comment type="catalytic activity">
    <reaction evidence="8">
        <text>6-carboxy-5,6,7,8-tetrahydropterin + H(+) = 7-carboxy-7-carbaguanine + NH4(+)</text>
        <dbReference type="Rhea" id="RHEA:27974"/>
        <dbReference type="ChEBI" id="CHEBI:15378"/>
        <dbReference type="ChEBI" id="CHEBI:28938"/>
        <dbReference type="ChEBI" id="CHEBI:61032"/>
        <dbReference type="ChEBI" id="CHEBI:61036"/>
        <dbReference type="EC" id="4.3.99.3"/>
    </reaction>
</comment>
<evidence type="ECO:0000256" key="1">
    <source>
        <dbReference type="ARBA" id="ARBA00022485"/>
    </source>
</evidence>
<dbReference type="GO" id="GO:0008616">
    <property type="term" value="P:tRNA queuosine(34) biosynthetic process"/>
    <property type="evidence" value="ECO:0007669"/>
    <property type="project" value="UniProtKB-UniRule"/>
</dbReference>
<dbReference type="GO" id="GO:0016840">
    <property type="term" value="F:carbon-nitrogen lyase activity"/>
    <property type="evidence" value="ECO:0007669"/>
    <property type="project" value="UniProtKB-UniRule"/>
</dbReference>
<keyword evidence="7 8" id="KW-0456">Lyase</keyword>
<comment type="pathway">
    <text evidence="8">Purine metabolism; 7-cyano-7-deazaguanine biosynthesis.</text>
</comment>
<dbReference type="Pfam" id="PF04055">
    <property type="entry name" value="Radical_SAM"/>
    <property type="match status" value="1"/>
</dbReference>
<dbReference type="SUPFAM" id="SSF102114">
    <property type="entry name" value="Radical SAM enzymes"/>
    <property type="match status" value="1"/>
</dbReference>
<keyword evidence="5 8" id="KW-0408">Iron</keyword>
<comment type="subunit">
    <text evidence="8">Homodimer.</text>
</comment>
<dbReference type="UniPathway" id="UPA00391"/>
<dbReference type="PIRSF" id="PIRSF000370">
    <property type="entry name" value="QueE"/>
    <property type="match status" value="1"/>
</dbReference>
<comment type="similarity">
    <text evidence="8">Belongs to the radical SAM superfamily. 7-carboxy-7-deazaguanine synthase family.</text>
</comment>
<protein>
    <recommendedName>
        <fullName evidence="8">7-carboxy-7-deazaguanine synthase</fullName>
        <shortName evidence="8">CDG synthase</shortName>
        <ecNumber evidence="8">4.3.99.3</ecNumber>
    </recommendedName>
    <alternativeName>
        <fullName evidence="8">Queuosine biosynthesis protein QueE</fullName>
    </alternativeName>
</protein>
<keyword evidence="8" id="KW-0671">Queuosine biosynthesis</keyword>
<feature type="binding site" evidence="8">
    <location>
        <position position="30"/>
    </location>
    <ligand>
        <name>[4Fe-4S] cluster</name>
        <dbReference type="ChEBI" id="CHEBI:49883"/>
        <note>4Fe-4S-S-AdoMet</note>
    </ligand>
</feature>
<name>A0A1T4YGC5_9CLOT</name>
<evidence type="ECO:0000256" key="5">
    <source>
        <dbReference type="ARBA" id="ARBA00023004"/>
    </source>
</evidence>
<feature type="binding site" evidence="8">
    <location>
        <begin position="11"/>
        <end position="13"/>
    </location>
    <ligand>
        <name>substrate</name>
    </ligand>
</feature>
<evidence type="ECO:0000256" key="8">
    <source>
        <dbReference type="HAMAP-Rule" id="MF_00917"/>
    </source>
</evidence>
<sequence length="193" mass="22273">MYKISEIFSSVQGEGSYLGCPASFIRLAGCNLRCSWCDTDFSLKYVMTTQEIIDKIKYEKVIITGGEPTIYDLKPLLLELKKRGKVTMLETNGTNPTDDIRHLIDWIVCSPKPEKNWTINERCIFDELKYVVDGQFNPDKHIPKEIKEKYKDRIWLQIESSNFAVLAKEAFTFVMNDSALRVGLQLHKIIDVK</sequence>
<evidence type="ECO:0000256" key="7">
    <source>
        <dbReference type="ARBA" id="ARBA00023239"/>
    </source>
</evidence>
<keyword evidence="1 8" id="KW-0004">4Fe-4S</keyword>
<dbReference type="HAMAP" id="MF_00917">
    <property type="entry name" value="QueE"/>
    <property type="match status" value="1"/>
</dbReference>
<dbReference type="OrthoDB" id="9792276at2"/>
<comment type="cofactor">
    <cofactor evidence="8">
        <name>[4Fe-4S] cluster</name>
        <dbReference type="ChEBI" id="CHEBI:49883"/>
    </cofactor>
    <text evidence="8">Binds 1 [4Fe-4S] cluster. The cluster is coordinated with 3 cysteines and an exchangeable S-adenosyl-L-methionine.</text>
</comment>
<keyword evidence="2 8" id="KW-0949">S-adenosyl-L-methionine</keyword>
<feature type="binding site" evidence="8">
    <location>
        <position position="64"/>
    </location>
    <ligand>
        <name>substrate</name>
    </ligand>
</feature>
<evidence type="ECO:0000256" key="4">
    <source>
        <dbReference type="ARBA" id="ARBA00022842"/>
    </source>
</evidence>
<dbReference type="STRING" id="1147123.SAMN05443428_14211"/>
<comment type="function">
    <text evidence="8">Catalyzes the complex heterocyclic radical-mediated conversion of 6-carboxy-5,6,7,8-tetrahydropterin (CPH4) to 7-carboxy-7-deazaguanine (CDG), a step common to the biosynthetic pathways of all 7-deazapurine-containing compounds.</text>
</comment>
<dbReference type="InterPro" id="IPR024924">
    <property type="entry name" value="7-CO-7-deazaguanine_synth-like"/>
</dbReference>
<dbReference type="InterPro" id="IPR058240">
    <property type="entry name" value="rSAM_sf"/>
</dbReference>
<dbReference type="AlphaFoldDB" id="A0A1T4YGC5"/>
<evidence type="ECO:0000259" key="9">
    <source>
        <dbReference type="Pfam" id="PF04055"/>
    </source>
</evidence>
<feature type="binding site" evidence="8">
    <location>
        <position position="37"/>
    </location>
    <ligand>
        <name>[4Fe-4S] cluster</name>
        <dbReference type="ChEBI" id="CHEBI:49883"/>
        <note>4Fe-4S-S-AdoMet</note>
    </ligand>
</feature>
<feature type="binding site" evidence="8">
    <location>
        <position position="66"/>
    </location>
    <ligand>
        <name>S-adenosyl-L-methionine</name>
        <dbReference type="ChEBI" id="CHEBI:59789"/>
    </ligand>
</feature>
<dbReference type="InterPro" id="IPR007197">
    <property type="entry name" value="rSAM"/>
</dbReference>
<keyword evidence="11" id="KW-1185">Reference proteome</keyword>
<organism evidence="10 11">
    <name type="scientific">Caloramator quimbayensis</name>
    <dbReference type="NCBI Taxonomy" id="1147123"/>
    <lineage>
        <taxon>Bacteria</taxon>
        <taxon>Bacillati</taxon>
        <taxon>Bacillota</taxon>
        <taxon>Clostridia</taxon>
        <taxon>Eubacteriales</taxon>
        <taxon>Clostridiaceae</taxon>
        <taxon>Caloramator</taxon>
    </lineage>
</organism>
<feature type="domain" description="Radical SAM core" evidence="9">
    <location>
        <begin position="28"/>
        <end position="103"/>
    </location>
</feature>
<dbReference type="GO" id="GO:0000287">
    <property type="term" value="F:magnesium ion binding"/>
    <property type="evidence" value="ECO:0007669"/>
    <property type="project" value="UniProtKB-UniRule"/>
</dbReference>
<dbReference type="SFLD" id="SFLDS00029">
    <property type="entry name" value="Radical_SAM"/>
    <property type="match status" value="1"/>
</dbReference>
<keyword evidence="3 8" id="KW-0479">Metal-binding</keyword>
<comment type="cofactor">
    <cofactor evidence="8">
        <name>S-adenosyl-L-methionine</name>
        <dbReference type="ChEBI" id="CHEBI:59789"/>
    </cofactor>
    <text evidence="8">Binds 1 S-adenosyl-L-methionine per subunit.</text>
</comment>
<gene>
    <name evidence="8" type="primary">queE</name>
    <name evidence="10" type="ORF">SAMN05443428_14211</name>
</gene>
<feature type="binding site" evidence="8">
    <location>
        <begin position="36"/>
        <end position="38"/>
    </location>
    <ligand>
        <name>S-adenosyl-L-methionine</name>
        <dbReference type="ChEBI" id="CHEBI:59789"/>
    </ligand>
</feature>
<dbReference type="PANTHER" id="PTHR42836:SF1">
    <property type="entry name" value="7-CARBOXY-7-DEAZAGUANINE SYNTHASE"/>
    <property type="match status" value="1"/>
</dbReference>
<comment type="caution">
    <text evidence="8">Lacks conserved residue(s) required for the propagation of feature annotation.</text>
</comment>
<accession>A0A1T4YGC5</accession>
<feature type="binding site" evidence="8">
    <location>
        <begin position="110"/>
        <end position="112"/>
    </location>
    <ligand>
        <name>S-adenosyl-L-methionine</name>
        <dbReference type="ChEBI" id="CHEBI:59789"/>
    </ligand>
</feature>
<feature type="binding site" evidence="8">
    <location>
        <position position="34"/>
    </location>
    <ligand>
        <name>[4Fe-4S] cluster</name>
        <dbReference type="ChEBI" id="CHEBI:49883"/>
        <note>4Fe-4S-S-AdoMet</note>
    </ligand>
</feature>
<comment type="cofactor">
    <cofactor evidence="8">
        <name>Mg(2+)</name>
        <dbReference type="ChEBI" id="CHEBI:18420"/>
    </cofactor>
</comment>
<keyword evidence="6 8" id="KW-0411">Iron-sulfur</keyword>
<dbReference type="Proteomes" id="UP000190105">
    <property type="component" value="Unassembled WGS sequence"/>
</dbReference>
<dbReference type="InterPro" id="IPR013785">
    <property type="entry name" value="Aldolase_TIM"/>
</dbReference>
<proteinExistence type="inferred from homology"/>
<dbReference type="GO" id="GO:0051539">
    <property type="term" value="F:4 iron, 4 sulfur cluster binding"/>
    <property type="evidence" value="ECO:0007669"/>
    <property type="project" value="UniProtKB-UniRule"/>
</dbReference>
<evidence type="ECO:0000256" key="2">
    <source>
        <dbReference type="ARBA" id="ARBA00022691"/>
    </source>
</evidence>
<reference evidence="11" key="1">
    <citation type="submission" date="2017-02" db="EMBL/GenBank/DDBJ databases">
        <authorList>
            <person name="Varghese N."/>
            <person name="Submissions S."/>
        </authorList>
    </citation>
    <scope>NUCLEOTIDE SEQUENCE [LARGE SCALE GENOMIC DNA]</scope>
    <source>
        <strain evidence="11">USBA 833</strain>
    </source>
</reference>
<dbReference type="GO" id="GO:1904047">
    <property type="term" value="F:S-adenosyl-L-methionine binding"/>
    <property type="evidence" value="ECO:0007669"/>
    <property type="project" value="UniProtKB-UniRule"/>
</dbReference>
<dbReference type="EMBL" id="FUYH01000042">
    <property type="protein sequence ID" value="SKB00285.1"/>
    <property type="molecule type" value="Genomic_DNA"/>
</dbReference>
<feature type="binding site" evidence="8">
    <location>
        <position position="39"/>
    </location>
    <ligand>
        <name>Mg(2+)</name>
        <dbReference type="ChEBI" id="CHEBI:18420"/>
    </ligand>
</feature>
<evidence type="ECO:0000256" key="3">
    <source>
        <dbReference type="ARBA" id="ARBA00022723"/>
    </source>
</evidence>
<dbReference type="PANTHER" id="PTHR42836">
    <property type="entry name" value="7-CARBOXY-7-DEAZAGUANINE SYNTHASE"/>
    <property type="match status" value="1"/>
</dbReference>
<evidence type="ECO:0000256" key="6">
    <source>
        <dbReference type="ARBA" id="ARBA00023014"/>
    </source>
</evidence>
<dbReference type="Gene3D" id="3.20.20.70">
    <property type="entry name" value="Aldolase class I"/>
    <property type="match status" value="1"/>
</dbReference>
<keyword evidence="4 8" id="KW-0460">Magnesium</keyword>